<reference evidence="1" key="1">
    <citation type="journal article" date="2021" name="New Phytol.">
        <title>Evolutionary innovations through gain and loss of genes in the ectomycorrhizal Boletales.</title>
        <authorList>
            <person name="Wu G."/>
            <person name="Miyauchi S."/>
            <person name="Morin E."/>
            <person name="Kuo A."/>
            <person name="Drula E."/>
            <person name="Varga T."/>
            <person name="Kohler A."/>
            <person name="Feng B."/>
            <person name="Cao Y."/>
            <person name="Lipzen A."/>
            <person name="Daum C."/>
            <person name="Hundley H."/>
            <person name="Pangilinan J."/>
            <person name="Johnson J."/>
            <person name="Barry K."/>
            <person name="LaButti K."/>
            <person name="Ng V."/>
            <person name="Ahrendt S."/>
            <person name="Min B."/>
            <person name="Choi I.G."/>
            <person name="Park H."/>
            <person name="Plett J.M."/>
            <person name="Magnuson J."/>
            <person name="Spatafora J.W."/>
            <person name="Nagy L.G."/>
            <person name="Henrissat B."/>
            <person name="Grigoriev I.V."/>
            <person name="Yang Z.L."/>
            <person name="Xu J."/>
            <person name="Martin F.M."/>
        </authorList>
    </citation>
    <scope>NUCLEOTIDE SEQUENCE</scope>
    <source>
        <strain evidence="1">KUC20120723A-06</strain>
    </source>
</reference>
<organism evidence="1 2">
    <name type="scientific">Leucogyrophana mollusca</name>
    <dbReference type="NCBI Taxonomy" id="85980"/>
    <lineage>
        <taxon>Eukaryota</taxon>
        <taxon>Fungi</taxon>
        <taxon>Dikarya</taxon>
        <taxon>Basidiomycota</taxon>
        <taxon>Agaricomycotina</taxon>
        <taxon>Agaricomycetes</taxon>
        <taxon>Agaricomycetidae</taxon>
        <taxon>Boletales</taxon>
        <taxon>Boletales incertae sedis</taxon>
        <taxon>Leucogyrophana</taxon>
    </lineage>
</organism>
<keyword evidence="2" id="KW-1185">Reference proteome</keyword>
<proteinExistence type="predicted"/>
<gene>
    <name evidence="1" type="ORF">BV22DRAFT_1041483</name>
</gene>
<comment type="caution">
    <text evidence="1">The sequence shown here is derived from an EMBL/GenBank/DDBJ whole genome shotgun (WGS) entry which is preliminary data.</text>
</comment>
<accession>A0ACB8B135</accession>
<dbReference type="Proteomes" id="UP000790709">
    <property type="component" value="Unassembled WGS sequence"/>
</dbReference>
<sequence length="146" mass="16319">MPPSSSVGLTIDESTTDLFMNDISLLSSTSISGMAYGIMITLYSLCVYSLYQTLPSSKLDRSRWRRTWYQLAYISIMFLLGTLFAVANAWRALLPYFDDPSLLGSPTGYTDSLWSDSISRMGTASFIISNWMGDGLVVSFLCYCFQ</sequence>
<evidence type="ECO:0000313" key="2">
    <source>
        <dbReference type="Proteomes" id="UP000790709"/>
    </source>
</evidence>
<protein>
    <submittedName>
        <fullName evidence="1">Uncharacterized protein</fullName>
    </submittedName>
</protein>
<dbReference type="EMBL" id="MU266729">
    <property type="protein sequence ID" value="KAH7918828.1"/>
    <property type="molecule type" value="Genomic_DNA"/>
</dbReference>
<evidence type="ECO:0000313" key="1">
    <source>
        <dbReference type="EMBL" id="KAH7918828.1"/>
    </source>
</evidence>
<name>A0ACB8B135_9AGAM</name>